<sequence length="53" mass="6353">MVRFTQRKGRVIAAHIDGPVEPRREDRRRSKDHVTNVRRKQREAKRALESLFV</sequence>
<dbReference type="EMBL" id="JAALDK010000001">
    <property type="protein sequence ID" value="NUX98755.1"/>
    <property type="molecule type" value="Genomic_DNA"/>
</dbReference>
<protein>
    <submittedName>
        <fullName evidence="2">Uncharacterized protein</fullName>
    </submittedName>
</protein>
<evidence type="ECO:0000313" key="2">
    <source>
        <dbReference type="EMBL" id="NUX98755.1"/>
    </source>
</evidence>
<dbReference type="GeneID" id="301099343"/>
<proteinExistence type="predicted"/>
<evidence type="ECO:0000256" key="1">
    <source>
        <dbReference type="SAM" id="MobiDB-lite"/>
    </source>
</evidence>
<accession>A0A7Y6MYB5</accession>
<gene>
    <name evidence="2" type="ORF">G5S42_03155</name>
</gene>
<comment type="caution">
    <text evidence="2">The sequence shown here is derived from an EMBL/GenBank/DDBJ whole genome shotgun (WGS) entry which is preliminary data.</text>
</comment>
<dbReference type="Proteomes" id="UP000594380">
    <property type="component" value="Unassembled WGS sequence"/>
</dbReference>
<dbReference type="AlphaFoldDB" id="A0A7Y6MYB5"/>
<dbReference type="RefSeq" id="WP_176104959.1">
    <property type="nucleotide sequence ID" value="NZ_JAALDK010000001.1"/>
</dbReference>
<feature type="region of interest" description="Disordered" evidence="1">
    <location>
        <begin position="18"/>
        <end position="41"/>
    </location>
</feature>
<name>A0A7Y6MYB5_9BURK</name>
<feature type="compositionally biased region" description="Basic and acidic residues" evidence="1">
    <location>
        <begin position="18"/>
        <end position="35"/>
    </location>
</feature>
<organism evidence="2 3">
    <name type="scientific">Paraburkholderia youngii</name>
    <dbReference type="NCBI Taxonomy" id="2782701"/>
    <lineage>
        <taxon>Bacteria</taxon>
        <taxon>Pseudomonadati</taxon>
        <taxon>Pseudomonadota</taxon>
        <taxon>Betaproteobacteria</taxon>
        <taxon>Burkholderiales</taxon>
        <taxon>Burkholderiaceae</taxon>
        <taxon>Paraburkholderia</taxon>
    </lineage>
</organism>
<reference evidence="2 3" key="1">
    <citation type="submission" date="2020-02" db="EMBL/GenBank/DDBJ databases">
        <title>Paraburkholderia simonii sp. nov. and Paraburkholderia youngii sp. nov. Brazilian and Mexican Mimosa-associated rhizobia.</title>
        <authorList>
            <person name="Mavima L."/>
            <person name="Beukes C.W."/>
            <person name="Chan W.Y."/>
            <person name="Palmer M."/>
            <person name="De Meyer S.E."/>
            <person name="James E.K."/>
            <person name="Venter S.N."/>
            <person name="Steenkamp E.T."/>
        </authorList>
    </citation>
    <scope>NUCLEOTIDE SEQUENCE [LARGE SCALE GENOMIC DNA]</scope>
    <source>
        <strain evidence="2 3">JPY169</strain>
    </source>
</reference>
<evidence type="ECO:0000313" key="3">
    <source>
        <dbReference type="Proteomes" id="UP000594380"/>
    </source>
</evidence>